<comment type="caution">
    <text evidence="3">The sequence shown here is derived from an EMBL/GenBank/DDBJ whole genome shotgun (WGS) entry which is preliminary data.</text>
</comment>
<dbReference type="InterPro" id="IPR021858">
    <property type="entry name" value="Fun_TF"/>
</dbReference>
<keyword evidence="2" id="KW-0539">Nucleus</keyword>
<dbReference type="Pfam" id="PF11951">
    <property type="entry name" value="Fungal_trans_2"/>
    <property type="match status" value="1"/>
</dbReference>
<evidence type="ECO:0000256" key="1">
    <source>
        <dbReference type="ARBA" id="ARBA00004123"/>
    </source>
</evidence>
<reference evidence="3 4" key="1">
    <citation type="journal article" date="2023" name="G3 (Bethesda)">
        <title>A chromosome-level genome assembly of Zasmidium syzygii isolated from banana leaves.</title>
        <authorList>
            <person name="van Westerhoven A.C."/>
            <person name="Mehrabi R."/>
            <person name="Talebi R."/>
            <person name="Steentjes M.B.F."/>
            <person name="Corcolon B."/>
            <person name="Chong P.A."/>
            <person name="Kema G.H.J."/>
            <person name="Seidl M.F."/>
        </authorList>
    </citation>
    <scope>NUCLEOTIDE SEQUENCE [LARGE SCALE GENOMIC DNA]</scope>
    <source>
        <strain evidence="3 4">P124</strain>
    </source>
</reference>
<name>A0ABR0DXN1_ZASCE</name>
<gene>
    <name evidence="3" type="ORF">PRZ48_014961</name>
</gene>
<dbReference type="PANTHER" id="PTHR37534">
    <property type="entry name" value="TRANSCRIPTIONAL ACTIVATOR PROTEIN UGA3"/>
    <property type="match status" value="1"/>
</dbReference>
<proteinExistence type="predicted"/>
<keyword evidence="4" id="KW-1185">Reference proteome</keyword>
<dbReference type="Proteomes" id="UP001305779">
    <property type="component" value="Unassembled WGS sequence"/>
</dbReference>
<sequence>MLEAKPVLQSPASWRLFENYIFSTSRMMSTQAADRNGFITTLLPAAKRDGLTMHAILALSGAQLNYQNEAAVDIRQCAARHYRLALRGLRDAVGNVSAETTGAEWLRLSLILTVLCLIEVLSGQPDGSIFIHLRALRHFVLKIPPPNSSDQDDPQSQSQRVFVLEAYAYYIITSNIVPYGLMSERYIPYDSFMTDLGHIQEAEGSGTFFCCGYTLFELIAPTASLAARVLEQQEQSPGHSTTGLVATYSSLVNRVLLAQYPFGGHIDAVNADAQRQAGELYRTALLIWLKVTIWELHPKETSLLAQIQKHVDNALMLLKSVLASPYGTIAMWALVVVGSSLTRPSDIDRLHDILSGATKWRLTVVPTVIRLLDWLHADSEGRMAGPSGLMRVMQEHGINLCMA</sequence>
<evidence type="ECO:0000313" key="3">
    <source>
        <dbReference type="EMBL" id="KAK4493776.1"/>
    </source>
</evidence>
<comment type="subcellular location">
    <subcellularLocation>
        <location evidence="1">Nucleus</location>
    </subcellularLocation>
</comment>
<accession>A0ABR0DXN1</accession>
<evidence type="ECO:0000256" key="2">
    <source>
        <dbReference type="ARBA" id="ARBA00023242"/>
    </source>
</evidence>
<dbReference type="EMBL" id="JAXOVC010000015">
    <property type="protein sequence ID" value="KAK4493776.1"/>
    <property type="molecule type" value="Genomic_DNA"/>
</dbReference>
<protein>
    <submittedName>
        <fullName evidence="3">Uncharacterized protein</fullName>
    </submittedName>
</protein>
<organism evidence="3 4">
    <name type="scientific">Zasmidium cellare</name>
    <name type="common">Wine cellar mold</name>
    <name type="synonym">Racodium cellare</name>
    <dbReference type="NCBI Taxonomy" id="395010"/>
    <lineage>
        <taxon>Eukaryota</taxon>
        <taxon>Fungi</taxon>
        <taxon>Dikarya</taxon>
        <taxon>Ascomycota</taxon>
        <taxon>Pezizomycotina</taxon>
        <taxon>Dothideomycetes</taxon>
        <taxon>Dothideomycetidae</taxon>
        <taxon>Mycosphaerellales</taxon>
        <taxon>Mycosphaerellaceae</taxon>
        <taxon>Zasmidium</taxon>
    </lineage>
</organism>
<evidence type="ECO:0000313" key="4">
    <source>
        <dbReference type="Proteomes" id="UP001305779"/>
    </source>
</evidence>
<dbReference type="PANTHER" id="PTHR37534:SF46">
    <property type="entry name" value="ZN(II)2CYS6 TRANSCRIPTION FACTOR (EUROFUNG)"/>
    <property type="match status" value="1"/>
</dbReference>